<dbReference type="GO" id="GO:0016491">
    <property type="term" value="F:oxidoreductase activity"/>
    <property type="evidence" value="ECO:0007669"/>
    <property type="project" value="InterPro"/>
</dbReference>
<dbReference type="InterPro" id="IPR013766">
    <property type="entry name" value="Thioredoxin_domain"/>
</dbReference>
<reference evidence="2 3" key="1">
    <citation type="submission" date="2019-02" db="EMBL/GenBank/DDBJ databases">
        <title>Deep-cultivation of Planctomycetes and their phenomic and genomic characterization uncovers novel biology.</title>
        <authorList>
            <person name="Wiegand S."/>
            <person name="Jogler M."/>
            <person name="Boedeker C."/>
            <person name="Pinto D."/>
            <person name="Vollmers J."/>
            <person name="Rivas-Marin E."/>
            <person name="Kohn T."/>
            <person name="Peeters S.H."/>
            <person name="Heuer A."/>
            <person name="Rast P."/>
            <person name="Oberbeckmann S."/>
            <person name="Bunk B."/>
            <person name="Jeske O."/>
            <person name="Meyerdierks A."/>
            <person name="Storesund J.E."/>
            <person name="Kallscheuer N."/>
            <person name="Luecker S."/>
            <person name="Lage O.M."/>
            <person name="Pohl T."/>
            <person name="Merkel B.J."/>
            <person name="Hornburger P."/>
            <person name="Mueller R.-W."/>
            <person name="Bruemmer F."/>
            <person name="Labrenz M."/>
            <person name="Spormann A.M."/>
            <person name="Op Den Camp H."/>
            <person name="Overmann J."/>
            <person name="Amann R."/>
            <person name="Jetten M.S.M."/>
            <person name="Mascher T."/>
            <person name="Medema M.H."/>
            <person name="Devos D.P."/>
            <person name="Kaster A.-K."/>
            <person name="Ovreas L."/>
            <person name="Rohde M."/>
            <person name="Galperin M.Y."/>
            <person name="Jogler C."/>
        </authorList>
    </citation>
    <scope>NUCLEOTIDE SEQUENCE [LARGE SCALE GENOMIC DNA]</scope>
    <source>
        <strain evidence="2 3">Mal64</strain>
    </source>
</reference>
<dbReference type="SUPFAM" id="SSF52833">
    <property type="entry name" value="Thioredoxin-like"/>
    <property type="match status" value="1"/>
</dbReference>
<keyword evidence="3" id="KW-1185">Reference proteome</keyword>
<dbReference type="AlphaFoldDB" id="A0A5C5ZNF6"/>
<organism evidence="2 3">
    <name type="scientific">Pseudobythopirellula maris</name>
    <dbReference type="NCBI Taxonomy" id="2527991"/>
    <lineage>
        <taxon>Bacteria</taxon>
        <taxon>Pseudomonadati</taxon>
        <taxon>Planctomycetota</taxon>
        <taxon>Planctomycetia</taxon>
        <taxon>Pirellulales</taxon>
        <taxon>Lacipirellulaceae</taxon>
        <taxon>Pseudobythopirellula</taxon>
    </lineage>
</organism>
<dbReference type="Pfam" id="PF08534">
    <property type="entry name" value="Redoxin"/>
    <property type="match status" value="1"/>
</dbReference>
<dbReference type="InterPro" id="IPR013740">
    <property type="entry name" value="Redoxin"/>
</dbReference>
<gene>
    <name evidence="2" type="ORF">Mal64_24700</name>
</gene>
<dbReference type="PROSITE" id="PS51352">
    <property type="entry name" value="THIOREDOXIN_2"/>
    <property type="match status" value="1"/>
</dbReference>
<dbReference type="InterPro" id="IPR036249">
    <property type="entry name" value="Thioredoxin-like_sf"/>
</dbReference>
<dbReference type="Gene3D" id="3.40.30.10">
    <property type="entry name" value="Glutaredoxin"/>
    <property type="match status" value="1"/>
</dbReference>
<accession>A0A5C5ZNF6</accession>
<name>A0A5C5ZNF6_9BACT</name>
<dbReference type="PANTHER" id="PTHR42852:SF13">
    <property type="entry name" value="PROTEIN DIPZ"/>
    <property type="match status" value="1"/>
</dbReference>
<proteinExistence type="predicted"/>
<dbReference type="InterPro" id="IPR050553">
    <property type="entry name" value="Thioredoxin_ResA/DsbE_sf"/>
</dbReference>
<evidence type="ECO:0000313" key="2">
    <source>
        <dbReference type="EMBL" id="TWT88979.1"/>
    </source>
</evidence>
<dbReference type="OrthoDB" id="288837at2"/>
<dbReference type="Proteomes" id="UP000315440">
    <property type="component" value="Unassembled WGS sequence"/>
</dbReference>
<dbReference type="CDD" id="cd02966">
    <property type="entry name" value="TlpA_like_family"/>
    <property type="match status" value="1"/>
</dbReference>
<protein>
    <submittedName>
        <fullName evidence="2">Thiol-disulfide oxidoreductase</fullName>
    </submittedName>
</protein>
<sequence>MMGDADTPAPPEQKSPAPAKRSFHPLLWLVAAVVVGMLIEGFTRPAGEAHTPAPLPPLLVEGWVNTGPGATPSRESLAGRLVVIDAWATWCPPCVASLPQMAKLREEFSTDDVAFLGLTSEPGSQLDRVEAMIERIDGFDWPVGYGAKTTWEAMGVYQIPTLVLYDRTGVSVWRGHSTADLRRELRARSEGAAGGGTL</sequence>
<feature type="domain" description="Thioredoxin" evidence="1">
    <location>
        <begin position="44"/>
        <end position="194"/>
    </location>
</feature>
<evidence type="ECO:0000259" key="1">
    <source>
        <dbReference type="PROSITE" id="PS51352"/>
    </source>
</evidence>
<dbReference type="EMBL" id="SJPQ01000002">
    <property type="protein sequence ID" value="TWT88979.1"/>
    <property type="molecule type" value="Genomic_DNA"/>
</dbReference>
<dbReference type="PANTHER" id="PTHR42852">
    <property type="entry name" value="THIOL:DISULFIDE INTERCHANGE PROTEIN DSBE"/>
    <property type="match status" value="1"/>
</dbReference>
<evidence type="ECO:0000313" key="3">
    <source>
        <dbReference type="Proteomes" id="UP000315440"/>
    </source>
</evidence>
<comment type="caution">
    <text evidence="2">The sequence shown here is derived from an EMBL/GenBank/DDBJ whole genome shotgun (WGS) entry which is preliminary data.</text>
</comment>